<evidence type="ECO:0000313" key="3">
    <source>
        <dbReference type="EMBL" id="OEH84953.1"/>
    </source>
</evidence>
<keyword evidence="4" id="KW-1185">Reference proteome</keyword>
<evidence type="ECO:0000256" key="1">
    <source>
        <dbReference type="PROSITE-ProRule" id="PRU00169"/>
    </source>
</evidence>
<dbReference type="AlphaFoldDB" id="A0A1E5L4G9"/>
<dbReference type="Pfam" id="PF00072">
    <property type="entry name" value="Response_reg"/>
    <property type="match status" value="1"/>
</dbReference>
<name>A0A1E5L4G9_9FIRM</name>
<accession>A0A1E5L4G9</accession>
<dbReference type="EMBL" id="MJAT01000035">
    <property type="protein sequence ID" value="OEH84953.1"/>
    <property type="molecule type" value="Genomic_DNA"/>
</dbReference>
<gene>
    <name evidence="3" type="ORF">BHU72_07105</name>
</gene>
<protein>
    <submittedName>
        <fullName evidence="3">Two-component system response regulator</fullName>
    </submittedName>
</protein>
<dbReference type="PROSITE" id="PS50110">
    <property type="entry name" value="RESPONSE_REGULATORY"/>
    <property type="match status" value="1"/>
</dbReference>
<dbReference type="InterPro" id="IPR052048">
    <property type="entry name" value="ST_Response_Regulator"/>
</dbReference>
<proteinExistence type="predicted"/>
<feature type="modified residue" description="4-aspartylphosphate" evidence="1">
    <location>
        <position position="54"/>
    </location>
</feature>
<dbReference type="PANTHER" id="PTHR43228">
    <property type="entry name" value="TWO-COMPONENT RESPONSE REGULATOR"/>
    <property type="match status" value="1"/>
</dbReference>
<dbReference type="SUPFAM" id="SSF52172">
    <property type="entry name" value="CheY-like"/>
    <property type="match status" value="1"/>
</dbReference>
<dbReference type="Proteomes" id="UP000095255">
    <property type="component" value="Unassembled WGS sequence"/>
</dbReference>
<dbReference type="SMART" id="SM00448">
    <property type="entry name" value="REC"/>
    <property type="match status" value="1"/>
</dbReference>
<keyword evidence="1" id="KW-0597">Phosphoprotein</keyword>
<evidence type="ECO:0000259" key="2">
    <source>
        <dbReference type="PROSITE" id="PS50110"/>
    </source>
</evidence>
<reference evidence="3 4" key="1">
    <citation type="submission" date="2016-09" db="EMBL/GenBank/DDBJ databases">
        <title>Desulfuribacillus arsenicus sp. nov., an obligately anaerobic, dissimilatory arsenic- and antimonate-reducing bacterium isolated from anoxic sediments.</title>
        <authorList>
            <person name="Abin C.A."/>
            <person name="Hollibaugh J.T."/>
        </authorList>
    </citation>
    <scope>NUCLEOTIDE SEQUENCE [LARGE SCALE GENOMIC DNA]</scope>
    <source>
        <strain evidence="3 4">MLFW-2</strain>
    </source>
</reference>
<comment type="caution">
    <text evidence="3">The sequence shown here is derived from an EMBL/GenBank/DDBJ whole genome shotgun (WGS) entry which is preliminary data.</text>
</comment>
<organism evidence="3 4">
    <name type="scientific">Desulfuribacillus stibiiarsenatis</name>
    <dbReference type="NCBI Taxonomy" id="1390249"/>
    <lineage>
        <taxon>Bacteria</taxon>
        <taxon>Bacillati</taxon>
        <taxon>Bacillota</taxon>
        <taxon>Desulfuribacillia</taxon>
        <taxon>Desulfuribacillales</taxon>
        <taxon>Desulfuribacillaceae</taxon>
        <taxon>Desulfuribacillus</taxon>
    </lineage>
</organism>
<dbReference type="OrthoDB" id="9780153at2"/>
<dbReference type="InterPro" id="IPR001789">
    <property type="entry name" value="Sig_transdc_resp-reg_receiver"/>
</dbReference>
<dbReference type="InterPro" id="IPR011006">
    <property type="entry name" value="CheY-like_superfamily"/>
</dbReference>
<evidence type="ECO:0000313" key="4">
    <source>
        <dbReference type="Proteomes" id="UP000095255"/>
    </source>
</evidence>
<dbReference type="PANTHER" id="PTHR43228:SF1">
    <property type="entry name" value="TWO-COMPONENT RESPONSE REGULATOR ARR22"/>
    <property type="match status" value="1"/>
</dbReference>
<dbReference type="STRING" id="1390249.BHU72_07105"/>
<dbReference type="GO" id="GO:0000160">
    <property type="term" value="P:phosphorelay signal transduction system"/>
    <property type="evidence" value="ECO:0007669"/>
    <property type="project" value="InterPro"/>
</dbReference>
<sequence>MKKSVLVVDDTTFIRKVMREIVEENGFEVVDEATNGIEALDMYQQYKPDLVIMDITMPHMDGFEAIEKIREMDQHAKVIMCSVLGAKEAVTRCMKAGALDFIVKPIKKERVVAAIAKVFG</sequence>
<feature type="domain" description="Response regulatory" evidence="2">
    <location>
        <begin position="4"/>
        <end position="119"/>
    </location>
</feature>
<dbReference type="Gene3D" id="3.40.50.2300">
    <property type="match status" value="1"/>
</dbReference>
<dbReference type="RefSeq" id="WP_069702688.1">
    <property type="nucleotide sequence ID" value="NZ_MJAT01000035.1"/>
</dbReference>